<dbReference type="GeneID" id="106555376"/>
<evidence type="ECO:0000313" key="5">
    <source>
        <dbReference type="RefSeq" id="XP_013929687.1"/>
    </source>
</evidence>
<evidence type="ECO:0000313" key="4">
    <source>
        <dbReference type="Proteomes" id="UP000504617"/>
    </source>
</evidence>
<keyword evidence="4" id="KW-1185">Reference proteome</keyword>
<name>A0A6I9YZF1_9SAUR</name>
<feature type="domain" description="Lamina-associated polypeptide 2 alpha C-terminal" evidence="3">
    <location>
        <begin position="12"/>
        <end position="87"/>
    </location>
</feature>
<dbReference type="RefSeq" id="XP_013929687.1">
    <property type="nucleotide sequence ID" value="XM_014074212.1"/>
</dbReference>
<feature type="binding site" evidence="1">
    <location>
        <position position="691"/>
    </location>
    <ligand>
        <name>Zn(2+)</name>
        <dbReference type="ChEBI" id="CHEBI:29105"/>
    </ligand>
</feature>
<feature type="compositionally biased region" description="Gly residues" evidence="2">
    <location>
        <begin position="753"/>
        <end position="763"/>
    </location>
</feature>
<keyword evidence="1" id="KW-0479">Metal-binding</keyword>
<keyword evidence="1" id="KW-0862">Zinc</keyword>
<sequence>MVLWLEQLRDRTPASEVRLLQDISKILAATQFSADATLDAVKYASRAMSSSVASRCLLWLRHWQAESWMKWHLTGADYTGDKLFGTVLDPTLVEDKNKRKVLPATTRCSDFRHAPYPRRSSYRPPDVETQNQRYQNPRFHRQGDRQFHRDRFRGQQQAKRLFRGGGGCPFHPAKWALKAKAIKQLLEISAIERVPEGEKGSGFYSNLFLVPKSSVEWRAILDLKVLNSRVVYCKFKMASLKSILEGIHDILILASSPETAKQDLGITIDTLRALGFSINLEKSHLVPSTRLQPLGSIIDSVAGEVFLFQDRKDSIVQLVHEVRKLCSVPRAGTSNASFKVRVSPQVLLSLCWWLSPTLNKGCLFREPGRKILTTDASLFGWGAHLETQIAQGRWTPTDLCNNINWLELRAIHLALRHFKSTVTGHHVLILTNNVTAKAHVLDFLQEGLEKGLSPSTLRRQVSDLSTVLGVVVNALPLSQHLVLRRFLKGAVNLKPPVVHRFPTWDLPTVLQALTEAPFEPLREISLQFLTLKIVFLVVITSARRVSEINALSSRADLCTFLENWVILRLDPALMPKVNSPFQRALEIELREAQKIITGASCVGYSLSGNLHIQNRFYHTAHSLCRQYYWYDERGKKIKCTAPQYVDFVMSSVQKLVTDEDVFPTKYGKEFPNSFESLVKKICKYLFHVLAHIYSSHFKETLALELHGHLNTLYVHFILFIREFNLVDPKETTIMDDLTEILCSSSGSSSSNGNGNGSGGGGSGSSSSSSAVAQNHVKER</sequence>
<dbReference type="OrthoDB" id="8170117at2759"/>
<evidence type="ECO:0000256" key="2">
    <source>
        <dbReference type="SAM" id="MobiDB-lite"/>
    </source>
</evidence>
<dbReference type="Pfam" id="PF11560">
    <property type="entry name" value="LAP2alpha"/>
    <property type="match status" value="1"/>
</dbReference>
<dbReference type="PANTHER" id="PTHR22599">
    <property type="entry name" value="MPS ONE BINDER KINASE ACTIVATOR-LIKE MOB"/>
    <property type="match status" value="1"/>
</dbReference>
<dbReference type="Proteomes" id="UP000504617">
    <property type="component" value="Unplaced"/>
</dbReference>
<dbReference type="InterPro" id="IPR021623">
    <property type="entry name" value="LAP2alpha_C"/>
</dbReference>
<dbReference type="SUPFAM" id="SSF56672">
    <property type="entry name" value="DNA/RNA polymerases"/>
    <property type="match status" value="1"/>
</dbReference>
<accession>A0A6I9YZF1</accession>
<proteinExistence type="predicted"/>
<dbReference type="InterPro" id="IPR036703">
    <property type="entry name" value="MOB_kinase_act_sf"/>
</dbReference>
<protein>
    <submittedName>
        <fullName evidence="5">Uncharacterized protein LOC106555376</fullName>
    </submittedName>
</protein>
<evidence type="ECO:0000259" key="3">
    <source>
        <dbReference type="Pfam" id="PF11560"/>
    </source>
</evidence>
<dbReference type="Gene3D" id="1.10.287.3160">
    <property type="match status" value="1"/>
</dbReference>
<feature type="binding site" evidence="1">
    <location>
        <position position="696"/>
    </location>
    <ligand>
        <name>Zn(2+)</name>
        <dbReference type="ChEBI" id="CHEBI:29105"/>
    </ligand>
</feature>
<dbReference type="KEGG" id="tsr:106555376"/>
<dbReference type="SMART" id="SM01388">
    <property type="entry name" value="Mob1_phocein"/>
    <property type="match status" value="1"/>
</dbReference>
<reference evidence="5" key="1">
    <citation type="submission" date="2025-08" db="UniProtKB">
        <authorList>
            <consortium name="RefSeq"/>
        </authorList>
    </citation>
    <scope>IDENTIFICATION</scope>
    <source>
        <tissue evidence="5">Skeletal muscle</tissue>
    </source>
</reference>
<organism evidence="4 5">
    <name type="scientific">Thamnophis sirtalis</name>
    <dbReference type="NCBI Taxonomy" id="35019"/>
    <lineage>
        <taxon>Eukaryota</taxon>
        <taxon>Metazoa</taxon>
        <taxon>Chordata</taxon>
        <taxon>Craniata</taxon>
        <taxon>Vertebrata</taxon>
        <taxon>Euteleostomi</taxon>
        <taxon>Lepidosauria</taxon>
        <taxon>Squamata</taxon>
        <taxon>Bifurcata</taxon>
        <taxon>Unidentata</taxon>
        <taxon>Episquamata</taxon>
        <taxon>Toxicofera</taxon>
        <taxon>Serpentes</taxon>
        <taxon>Colubroidea</taxon>
        <taxon>Colubridae</taxon>
        <taxon>Natricinae</taxon>
        <taxon>Thamnophis</taxon>
    </lineage>
</organism>
<evidence type="ECO:0000256" key="1">
    <source>
        <dbReference type="PIRSR" id="PIRSR605301-1"/>
    </source>
</evidence>
<feature type="region of interest" description="Disordered" evidence="2">
    <location>
        <begin position="744"/>
        <end position="779"/>
    </location>
</feature>
<dbReference type="Pfam" id="PF03637">
    <property type="entry name" value="Mob1_phocein"/>
    <property type="match status" value="1"/>
</dbReference>
<gene>
    <name evidence="5" type="primary">LOC106555376</name>
</gene>
<dbReference type="Gene3D" id="1.20.140.30">
    <property type="entry name" value="MOB kinase activator"/>
    <property type="match status" value="1"/>
</dbReference>
<dbReference type="InterPro" id="IPR043502">
    <property type="entry name" value="DNA/RNA_pol_sf"/>
</dbReference>
<dbReference type="CDD" id="cd09275">
    <property type="entry name" value="RNase_HI_RT_DIRS1"/>
    <property type="match status" value="1"/>
</dbReference>
<dbReference type="AlphaFoldDB" id="A0A6I9YZF1"/>
<dbReference type="SUPFAM" id="SSF101152">
    <property type="entry name" value="Mob1/phocein"/>
    <property type="match status" value="1"/>
</dbReference>
<dbReference type="InterPro" id="IPR005301">
    <property type="entry name" value="MOB_kinase_act_fam"/>
</dbReference>